<name>A0A239HNE6_9BACT</name>
<keyword evidence="1" id="KW-0732">Signal</keyword>
<dbReference type="EMBL" id="FZOQ01000014">
    <property type="protein sequence ID" value="SNS82887.1"/>
    <property type="molecule type" value="Genomic_DNA"/>
</dbReference>
<evidence type="ECO:0000313" key="2">
    <source>
        <dbReference type="EMBL" id="SNS82887.1"/>
    </source>
</evidence>
<reference evidence="3" key="1">
    <citation type="submission" date="2017-06" db="EMBL/GenBank/DDBJ databases">
        <authorList>
            <person name="Varghese N."/>
            <person name="Submissions S."/>
        </authorList>
    </citation>
    <scope>NUCLEOTIDE SEQUENCE [LARGE SCALE GENOMIC DNA]</scope>
    <source>
        <strain evidence="3">NKM1</strain>
    </source>
</reference>
<evidence type="ECO:0000313" key="3">
    <source>
        <dbReference type="Proteomes" id="UP000198432"/>
    </source>
</evidence>
<proteinExistence type="predicted"/>
<protein>
    <recommendedName>
        <fullName evidence="4">Lipocalin-like domain-containing protein</fullName>
    </recommendedName>
</protein>
<organism evidence="2 3">
    <name type="scientific">Pontibacter ummariensis</name>
    <dbReference type="NCBI Taxonomy" id="1610492"/>
    <lineage>
        <taxon>Bacteria</taxon>
        <taxon>Pseudomonadati</taxon>
        <taxon>Bacteroidota</taxon>
        <taxon>Cytophagia</taxon>
        <taxon>Cytophagales</taxon>
        <taxon>Hymenobacteraceae</taxon>
        <taxon>Pontibacter</taxon>
    </lineage>
</organism>
<evidence type="ECO:0008006" key="4">
    <source>
        <dbReference type="Google" id="ProtNLM"/>
    </source>
</evidence>
<evidence type="ECO:0000256" key="1">
    <source>
        <dbReference type="SAM" id="SignalP"/>
    </source>
</evidence>
<dbReference type="OrthoDB" id="853684at2"/>
<dbReference type="Proteomes" id="UP000198432">
    <property type="component" value="Unassembled WGS sequence"/>
</dbReference>
<sequence>MRAYLSLFALLILFTFSGFAVKPHQNTYSIIGSWKLVGMQLDGQEGGETMEQALDDHQMRFVFEESGQFRMVLGPDGRGLSGGYLYDPENQILSIMYGSHTDTALVSWEGADKMIHATKDGKTKTTMQRVRE</sequence>
<accession>A0A239HNE6</accession>
<dbReference type="RefSeq" id="WP_089320119.1">
    <property type="nucleotide sequence ID" value="NZ_FZOQ01000014.1"/>
</dbReference>
<gene>
    <name evidence="2" type="ORF">SAMN06296052_11482</name>
</gene>
<keyword evidence="3" id="KW-1185">Reference proteome</keyword>
<feature type="signal peptide" evidence="1">
    <location>
        <begin position="1"/>
        <end position="20"/>
    </location>
</feature>
<dbReference type="AlphaFoldDB" id="A0A239HNE6"/>
<feature type="chain" id="PRO_5012669839" description="Lipocalin-like domain-containing protein" evidence="1">
    <location>
        <begin position="21"/>
        <end position="132"/>
    </location>
</feature>